<sequence>MLDLPAEMIRRLPVVPRPLPRESLLSWLDHMATMYDVSRQDMARACGLLSPSDKTTRIADSGPISVTYGLSHADAARVEQATGLAAADLQCMTWLRFLGTAVKSELADAAPRDRFGVMKASWIDPRELRFCPSCIQETDGRWFLEWCTPWAFACLRHGCYLLSECPTCHTTLRTGDVKLANGRCRGVERHRLLGTTRRCGIEYQTMQAPALQDDSLAELQLGLEQHLALPQPTSDRGKGDLADLTAMAEFALYVATPGHLDGADPVVRQSFTEFCASTSLGNYRTVQGNPSPMVRTAALRISSQIVFSTNPWSSAREIADFASRPLPSQVLPLHQAWLKQWPGDTTRRLERIVRSMRIAAPSIRTPDRRVVPGP</sequence>
<dbReference type="Pfam" id="PF06527">
    <property type="entry name" value="TniQ"/>
    <property type="match status" value="1"/>
</dbReference>
<evidence type="ECO:0000313" key="2">
    <source>
        <dbReference type="EMBL" id="QES41336.1"/>
    </source>
</evidence>
<dbReference type="Proteomes" id="UP000324015">
    <property type="component" value="Chromosome"/>
</dbReference>
<reference evidence="2 3" key="1">
    <citation type="submission" date="2018-05" db="EMBL/GenBank/DDBJ databases">
        <title>Streptomyces venezuelae.</title>
        <authorList>
            <person name="Kim W."/>
            <person name="Lee N."/>
            <person name="Cho B.-K."/>
        </authorList>
    </citation>
    <scope>NUCLEOTIDE SEQUENCE [LARGE SCALE GENOMIC DNA]</scope>
    <source>
        <strain evidence="2 3">ATCC 14585</strain>
    </source>
</reference>
<accession>A0A5P2CET9</accession>
<dbReference type="AlphaFoldDB" id="A0A5P2CET9"/>
<proteinExistence type="predicted"/>
<dbReference type="InterPro" id="IPR009492">
    <property type="entry name" value="TniQ"/>
</dbReference>
<evidence type="ECO:0000259" key="1">
    <source>
        <dbReference type="Pfam" id="PF06527"/>
    </source>
</evidence>
<feature type="domain" description="TniQ" evidence="1">
    <location>
        <begin position="13"/>
        <end position="161"/>
    </location>
</feature>
<gene>
    <name evidence="2" type="ORF">DEJ49_10230</name>
</gene>
<protein>
    <recommendedName>
        <fullName evidence="1">TniQ domain-containing protein</fullName>
    </recommendedName>
</protein>
<name>A0A5P2CET9_STRVZ</name>
<evidence type="ECO:0000313" key="3">
    <source>
        <dbReference type="Proteomes" id="UP000324015"/>
    </source>
</evidence>
<dbReference type="EMBL" id="CP029191">
    <property type="protein sequence ID" value="QES41336.1"/>
    <property type="molecule type" value="Genomic_DNA"/>
</dbReference>
<organism evidence="2 3">
    <name type="scientific">Streptomyces venezuelae</name>
    <dbReference type="NCBI Taxonomy" id="54571"/>
    <lineage>
        <taxon>Bacteria</taxon>
        <taxon>Bacillati</taxon>
        <taxon>Actinomycetota</taxon>
        <taxon>Actinomycetes</taxon>
        <taxon>Kitasatosporales</taxon>
        <taxon>Streptomycetaceae</taxon>
        <taxon>Streptomyces</taxon>
    </lineage>
</organism>